<keyword evidence="2" id="KW-1185">Reference proteome</keyword>
<dbReference type="KEGG" id="hprf:HLPR_11460"/>
<dbReference type="Pfam" id="PF09393">
    <property type="entry name" value="DUF2001"/>
    <property type="match status" value="1"/>
</dbReference>
<organism evidence="1 2">
    <name type="scientific">Helicovermis profundi</name>
    <dbReference type="NCBI Taxonomy" id="3065157"/>
    <lineage>
        <taxon>Bacteria</taxon>
        <taxon>Bacillati</taxon>
        <taxon>Bacillota</taxon>
        <taxon>Clostridia</taxon>
        <taxon>Helicovermis</taxon>
    </lineage>
</organism>
<dbReference type="RefSeq" id="WP_338537120.1">
    <property type="nucleotide sequence ID" value="NZ_AP028654.1"/>
</dbReference>
<dbReference type="SUPFAM" id="SSF69279">
    <property type="entry name" value="Phage tail proteins"/>
    <property type="match status" value="1"/>
</dbReference>
<name>A0AAU9E4B5_9FIRM</name>
<dbReference type="InterPro" id="IPR018989">
    <property type="entry name" value="DUF2001"/>
</dbReference>
<dbReference type="InterPro" id="IPR038628">
    <property type="entry name" value="XkdM-like_sf"/>
</dbReference>
<sequence>MNPNKIINGTFGTIWVNNEKWIETKSFEAKVTGQYEDVDIAGKLGKSRKYIGYEGSGSINTNKVYSRGAKLLAEAFKTGNMPEIKIISKLSDPSSYGAERVIIKDVTFDEFTLAKFELKSPLEEELPFQFGDYELIDTI</sequence>
<reference evidence="1 2" key="1">
    <citation type="submission" date="2023-08" db="EMBL/GenBank/DDBJ databases">
        <title>Helicovermis profunda gen. nov., sp. nov., a novel mesophilic, fermentative bacterium within the Bacillota from a deep-sea hydrothermal vent chimney.</title>
        <authorList>
            <person name="Miyazaki U."/>
            <person name="Mizutani D."/>
            <person name="Hashimoto Y."/>
            <person name="Tame A."/>
            <person name="Sawayama S."/>
            <person name="Miyazaki J."/>
            <person name="Takai K."/>
            <person name="Nakagawa S."/>
        </authorList>
    </citation>
    <scope>NUCLEOTIDE SEQUENCE [LARGE SCALE GENOMIC DNA]</scope>
    <source>
        <strain evidence="1 2">S502</strain>
    </source>
</reference>
<evidence type="ECO:0000313" key="1">
    <source>
        <dbReference type="EMBL" id="BEP28815.1"/>
    </source>
</evidence>
<dbReference type="AlphaFoldDB" id="A0AAU9E4B5"/>
<protein>
    <submittedName>
        <fullName evidence="1">Phage tail tube protein</fullName>
    </submittedName>
</protein>
<dbReference type="Gene3D" id="2.30.110.40">
    <property type="entry name" value="Phage tail tube protein"/>
    <property type="match status" value="1"/>
</dbReference>
<proteinExistence type="predicted"/>
<dbReference type="Proteomes" id="UP001321786">
    <property type="component" value="Chromosome"/>
</dbReference>
<accession>A0AAU9E4B5</accession>
<dbReference type="EMBL" id="AP028654">
    <property type="protein sequence ID" value="BEP28815.1"/>
    <property type="molecule type" value="Genomic_DNA"/>
</dbReference>
<gene>
    <name evidence="1" type="ORF">HLPR_11460</name>
</gene>
<evidence type="ECO:0000313" key="2">
    <source>
        <dbReference type="Proteomes" id="UP001321786"/>
    </source>
</evidence>